<dbReference type="AlphaFoldDB" id="A0A2I0QUE8"/>
<dbReference type="PANTHER" id="PTHR33744:SF15">
    <property type="entry name" value="CARBOHYDRATE DIACID REGULATOR"/>
    <property type="match status" value="1"/>
</dbReference>
<feature type="domain" description="PucR C-terminal helix-turn-helix" evidence="1">
    <location>
        <begin position="229"/>
        <end position="287"/>
    </location>
</feature>
<reference evidence="2 3" key="1">
    <citation type="submission" date="2017-06" db="EMBL/GenBank/DDBJ databases">
        <title>the draft geome sequence of Illustriluteabacillus marina B3227.</title>
        <authorList>
            <person name="He R.-H."/>
            <person name="Du Z.-J."/>
        </authorList>
    </citation>
    <scope>NUCLEOTIDE SEQUENCE [LARGE SCALE GENOMIC DNA]</scope>
    <source>
        <strain evidence="2 3">B3227</strain>
    </source>
</reference>
<dbReference type="Proteomes" id="UP000243524">
    <property type="component" value="Unassembled WGS sequence"/>
</dbReference>
<keyword evidence="3" id="KW-1185">Reference proteome</keyword>
<dbReference type="PANTHER" id="PTHR33744">
    <property type="entry name" value="CARBOHYDRATE DIACID REGULATOR"/>
    <property type="match status" value="1"/>
</dbReference>
<protein>
    <recommendedName>
        <fullName evidence="1">PucR C-terminal helix-turn-helix domain-containing protein</fullName>
    </recommendedName>
</protein>
<dbReference type="InterPro" id="IPR025736">
    <property type="entry name" value="PucR_C-HTH_dom"/>
</dbReference>
<name>A0A2I0QUE8_9BACI</name>
<sequence>MRRPTMDLLKLKQIFPSISQQPSTLGEDVAIHHQGKVYFIPSNEVNEDQRELLDAINSEPIHTSKETKWLSYLNNYSKEVPHEIDLYRFVHIQMETSSINQELFRESVETMLGKNLLFLWNEVNHVCIFEEIHSEQDVVNFQEIIDLMSDDLDMKLRIFVTDIQTDIKRAPDLFHWSLSISREIWKGPSNRVVKQPEAMRHLMPHLFTKEDRLFFSEAILKDTLNDPELLRSIRVVIECQGNVSLAAKKLFMHRNSLQYRIEKFSELTGYDLRSFEDMFHVYLAFLITD</sequence>
<dbReference type="EMBL" id="PJNH01000002">
    <property type="protein sequence ID" value="PKR77967.1"/>
    <property type="molecule type" value="Genomic_DNA"/>
</dbReference>
<dbReference type="Pfam" id="PF13556">
    <property type="entry name" value="HTH_30"/>
    <property type="match status" value="1"/>
</dbReference>
<comment type="caution">
    <text evidence="2">The sequence shown here is derived from an EMBL/GenBank/DDBJ whole genome shotgun (WGS) entry which is preliminary data.</text>
</comment>
<gene>
    <name evidence="2" type="ORF">CEY16_08570</name>
</gene>
<dbReference type="SUPFAM" id="SSF46689">
    <property type="entry name" value="Homeodomain-like"/>
    <property type="match status" value="1"/>
</dbReference>
<organism evidence="2 3">
    <name type="scientific">Halalkalibacillus sediminis</name>
    <dbReference type="NCBI Taxonomy" id="2018042"/>
    <lineage>
        <taxon>Bacteria</taxon>
        <taxon>Bacillati</taxon>
        <taxon>Bacillota</taxon>
        <taxon>Bacilli</taxon>
        <taxon>Bacillales</taxon>
        <taxon>Bacillaceae</taxon>
        <taxon>Halalkalibacillus</taxon>
    </lineage>
</organism>
<proteinExistence type="predicted"/>
<dbReference type="Gene3D" id="1.10.10.2840">
    <property type="entry name" value="PucR C-terminal helix-turn-helix domain"/>
    <property type="match status" value="1"/>
</dbReference>
<dbReference type="InterPro" id="IPR051448">
    <property type="entry name" value="CdaR-like_regulators"/>
</dbReference>
<evidence type="ECO:0000259" key="1">
    <source>
        <dbReference type="Pfam" id="PF13556"/>
    </source>
</evidence>
<evidence type="ECO:0000313" key="2">
    <source>
        <dbReference type="EMBL" id="PKR77967.1"/>
    </source>
</evidence>
<evidence type="ECO:0000313" key="3">
    <source>
        <dbReference type="Proteomes" id="UP000243524"/>
    </source>
</evidence>
<accession>A0A2I0QUE8</accession>
<dbReference type="InterPro" id="IPR042070">
    <property type="entry name" value="PucR_C-HTH_sf"/>
</dbReference>
<dbReference type="InterPro" id="IPR009057">
    <property type="entry name" value="Homeodomain-like_sf"/>
</dbReference>